<protein>
    <submittedName>
        <fullName evidence="1">Uncharacterized protein</fullName>
    </submittedName>
</protein>
<name>A0A8S0Z5Z1_ARCPL</name>
<evidence type="ECO:0000313" key="2">
    <source>
        <dbReference type="Proteomes" id="UP000494106"/>
    </source>
</evidence>
<dbReference type="Gene3D" id="1.25.40.10">
    <property type="entry name" value="Tetratricopeptide repeat domain"/>
    <property type="match status" value="1"/>
</dbReference>
<proteinExistence type="predicted"/>
<reference evidence="1 2" key="1">
    <citation type="submission" date="2020-04" db="EMBL/GenBank/DDBJ databases">
        <authorList>
            <person name="Wallbank WR R."/>
            <person name="Pardo Diaz C."/>
            <person name="Kozak K."/>
            <person name="Martin S."/>
            <person name="Jiggins C."/>
            <person name="Moest M."/>
            <person name="Warren A I."/>
            <person name="Byers J.R.P. K."/>
            <person name="Montejo-Kovacevich G."/>
            <person name="Yen C E."/>
        </authorList>
    </citation>
    <scope>NUCLEOTIDE SEQUENCE [LARGE SCALE GENOMIC DNA]</scope>
</reference>
<dbReference type="InterPro" id="IPR011990">
    <property type="entry name" value="TPR-like_helical_dom_sf"/>
</dbReference>
<organism evidence="1 2">
    <name type="scientific">Arctia plantaginis</name>
    <name type="common">Wood tiger moth</name>
    <name type="synonym">Phalaena plantaginis</name>
    <dbReference type="NCBI Taxonomy" id="874455"/>
    <lineage>
        <taxon>Eukaryota</taxon>
        <taxon>Metazoa</taxon>
        <taxon>Ecdysozoa</taxon>
        <taxon>Arthropoda</taxon>
        <taxon>Hexapoda</taxon>
        <taxon>Insecta</taxon>
        <taxon>Pterygota</taxon>
        <taxon>Neoptera</taxon>
        <taxon>Endopterygota</taxon>
        <taxon>Lepidoptera</taxon>
        <taxon>Glossata</taxon>
        <taxon>Ditrysia</taxon>
        <taxon>Noctuoidea</taxon>
        <taxon>Erebidae</taxon>
        <taxon>Arctiinae</taxon>
        <taxon>Arctia</taxon>
    </lineage>
</organism>
<gene>
    <name evidence="1" type="ORF">APLA_LOCUS3301</name>
</gene>
<dbReference type="SUPFAM" id="SSF48452">
    <property type="entry name" value="TPR-like"/>
    <property type="match status" value="1"/>
</dbReference>
<dbReference type="OrthoDB" id="1658288at2759"/>
<accession>A0A8S0Z5Z1</accession>
<comment type="caution">
    <text evidence="1">The sequence shown here is derived from an EMBL/GenBank/DDBJ whole genome shotgun (WGS) entry which is preliminary data.</text>
</comment>
<sequence length="67" mass="7770">MLLKHYKEALQLWPSYASAHNNLGTLVLHRAELNTTFCKHSSTTGIMSTHITIWRNYTGKRTVFQNH</sequence>
<dbReference type="EMBL" id="CADEBC010000287">
    <property type="protein sequence ID" value="CAB3227549.1"/>
    <property type="molecule type" value="Genomic_DNA"/>
</dbReference>
<keyword evidence="2" id="KW-1185">Reference proteome</keyword>
<dbReference type="AlphaFoldDB" id="A0A8S0Z5Z1"/>
<dbReference type="Proteomes" id="UP000494106">
    <property type="component" value="Unassembled WGS sequence"/>
</dbReference>
<evidence type="ECO:0000313" key="1">
    <source>
        <dbReference type="EMBL" id="CAB3227549.1"/>
    </source>
</evidence>